<dbReference type="Proteomes" id="UP001637996">
    <property type="component" value="Unassembled WGS sequence"/>
</dbReference>
<accession>A0ABW9M6P4</accession>
<dbReference type="EMBL" id="JBGMEI010000002">
    <property type="protein sequence ID" value="MFO3665047.1"/>
    <property type="molecule type" value="Genomic_DNA"/>
</dbReference>
<sequence>MKRYEYVSIKVGKFIGSKSDEHRDIIDEYAEKGYGYAGFIPTDMTDHGKIITMDLIFEIEK</sequence>
<evidence type="ECO:0000313" key="2">
    <source>
        <dbReference type="Proteomes" id="UP001637996"/>
    </source>
</evidence>
<reference evidence="1 2" key="1">
    <citation type="journal article" date="2025" name="Anaerobe">
        <title>Description of Anaerococcus kampingiae sp. nov., Anaerococcus groningensis sp. nov., Anaerococcus martiniensis sp. nov., and Anaerococcus cruorum sp. nov., isolated from human clinical specimens.</title>
        <authorList>
            <person name="Boiten K.E."/>
            <person name="Meijer J."/>
            <person name="van Wezel E.M."/>
            <person name="Veloo A.C.M."/>
        </authorList>
    </citation>
    <scope>NUCLEOTIDE SEQUENCE [LARGE SCALE GENOMIC DNA]</scope>
    <source>
        <strain evidence="1 2">ENR0831</strain>
    </source>
</reference>
<evidence type="ECO:0000313" key="1">
    <source>
        <dbReference type="EMBL" id="MFO3665047.1"/>
    </source>
</evidence>
<proteinExistence type="predicted"/>
<name>A0ABW9M6P4_9FIRM</name>
<dbReference type="RefSeq" id="WP_410030781.1">
    <property type="nucleotide sequence ID" value="NZ_JBGMEI010000002.1"/>
</dbReference>
<gene>
    <name evidence="1" type="ORF">ACCQ41_02075</name>
</gene>
<organism evidence="1 2">
    <name type="scientific">Anaerococcus martiniensis</name>
    <dbReference type="NCBI Taxonomy" id="3115615"/>
    <lineage>
        <taxon>Bacteria</taxon>
        <taxon>Bacillati</taxon>
        <taxon>Bacillota</taxon>
        <taxon>Tissierellia</taxon>
        <taxon>Tissierellales</taxon>
        <taxon>Peptoniphilaceae</taxon>
        <taxon>Anaerococcus</taxon>
    </lineage>
</organism>
<comment type="caution">
    <text evidence="1">The sequence shown here is derived from an EMBL/GenBank/DDBJ whole genome shotgun (WGS) entry which is preliminary data.</text>
</comment>
<protein>
    <submittedName>
        <fullName evidence="1">DUF4177 domain-containing protein</fullName>
    </submittedName>
</protein>
<keyword evidence="2" id="KW-1185">Reference proteome</keyword>